<organism evidence="1 2">
    <name type="scientific">Faecalibacterium prausnitzii</name>
    <dbReference type="NCBI Taxonomy" id="853"/>
    <lineage>
        <taxon>Bacteria</taxon>
        <taxon>Bacillati</taxon>
        <taxon>Bacillota</taxon>
        <taxon>Clostridia</taxon>
        <taxon>Eubacteriales</taxon>
        <taxon>Oscillospiraceae</taxon>
        <taxon>Faecalibacterium</taxon>
    </lineage>
</organism>
<name>A0A943FQT5_9FIRM</name>
<dbReference type="EMBL" id="JAGZAM010000011">
    <property type="protein sequence ID" value="MBS5687624.1"/>
    <property type="molecule type" value="Genomic_DNA"/>
</dbReference>
<proteinExistence type="predicted"/>
<protein>
    <submittedName>
        <fullName evidence="1">Zinc ribbon domain-containing protein</fullName>
    </submittedName>
</protein>
<sequence>MAIIKCPECGTEISSRAEKCICCGLPMSRVAICEECGTAGFVDNGVCSKCGCPFNGKVQSRRDEVMAYIEKCRERYDATTRETQTSMISRKEVILNVLSRVVSQICPEDNFEHYFISGGGNPISEKNEENARNVFRIPADVNVYFVTSANMFGGINIGGKGFAITPEGIYYTDDKKNRGLIDIDDFMDADLRIKNYICIDGHEFNTTNKRVVFKMLLDLQNELINELR</sequence>
<dbReference type="Proteomes" id="UP000733372">
    <property type="component" value="Unassembled WGS sequence"/>
</dbReference>
<gene>
    <name evidence="1" type="ORF">KHW66_06170</name>
</gene>
<dbReference type="AlphaFoldDB" id="A0A943FQT5"/>
<evidence type="ECO:0000313" key="2">
    <source>
        <dbReference type="Proteomes" id="UP000733372"/>
    </source>
</evidence>
<evidence type="ECO:0000313" key="1">
    <source>
        <dbReference type="EMBL" id="MBS5687624.1"/>
    </source>
</evidence>
<reference evidence="1" key="1">
    <citation type="submission" date="2021-02" db="EMBL/GenBank/DDBJ databases">
        <title>Infant gut strain persistence is associated with maternal origin, phylogeny, and functional potential including surface adhesion and iron acquisition.</title>
        <authorList>
            <person name="Lou Y.C."/>
        </authorList>
    </citation>
    <scope>NUCLEOTIDE SEQUENCE</scope>
    <source>
        <strain evidence="1">L3_101_367G1_dasL3_101_367G1_metabat.metabat.26</strain>
    </source>
</reference>
<comment type="caution">
    <text evidence="1">The sequence shown here is derived from an EMBL/GenBank/DDBJ whole genome shotgun (WGS) entry which is preliminary data.</text>
</comment>
<dbReference type="RefSeq" id="WP_270662735.1">
    <property type="nucleotide sequence ID" value="NZ_CP170812.1"/>
</dbReference>
<accession>A0A943FQT5</accession>